<dbReference type="Proteomes" id="UP000887566">
    <property type="component" value="Unplaced"/>
</dbReference>
<accession>A0A914WDA0</accession>
<evidence type="ECO:0000313" key="2">
    <source>
        <dbReference type="WBParaSite" id="PSAMB.scaffold3791size16893.g22586.t1"/>
    </source>
</evidence>
<sequence>MWLTFSRPLLRRSLSQSPRVTPCHDRSTDRGAREFATCSIRARSAINRAAPRRSHYYYGRPPAAPPDHNRNNGVRVRVVRPSAAAFGALPPRRFSKVARSLLTDTDRVHLYLSRADKRALTVRPIAAPLPPSARPVGPCPRPRRSAEFVGAFERLPRVSAPICRR</sequence>
<evidence type="ECO:0000313" key="1">
    <source>
        <dbReference type="Proteomes" id="UP000887566"/>
    </source>
</evidence>
<name>A0A914WDA0_9BILA</name>
<dbReference type="WBParaSite" id="PSAMB.scaffold3791size16893.g22586.t1">
    <property type="protein sequence ID" value="PSAMB.scaffold3791size16893.g22586.t1"/>
    <property type="gene ID" value="PSAMB.scaffold3791size16893.g22586"/>
</dbReference>
<keyword evidence="1" id="KW-1185">Reference proteome</keyword>
<organism evidence="1 2">
    <name type="scientific">Plectus sambesii</name>
    <dbReference type="NCBI Taxonomy" id="2011161"/>
    <lineage>
        <taxon>Eukaryota</taxon>
        <taxon>Metazoa</taxon>
        <taxon>Ecdysozoa</taxon>
        <taxon>Nematoda</taxon>
        <taxon>Chromadorea</taxon>
        <taxon>Plectida</taxon>
        <taxon>Plectina</taxon>
        <taxon>Plectoidea</taxon>
        <taxon>Plectidae</taxon>
        <taxon>Plectus</taxon>
    </lineage>
</organism>
<dbReference type="AlphaFoldDB" id="A0A914WDA0"/>
<reference evidence="2" key="1">
    <citation type="submission" date="2022-11" db="UniProtKB">
        <authorList>
            <consortium name="WormBaseParasite"/>
        </authorList>
    </citation>
    <scope>IDENTIFICATION</scope>
</reference>
<protein>
    <submittedName>
        <fullName evidence="2">Uncharacterized protein</fullName>
    </submittedName>
</protein>
<proteinExistence type="predicted"/>